<gene>
    <name evidence="1" type="ORF">G3I46_00820</name>
</gene>
<dbReference type="AlphaFoldDB" id="A0A6N9UFT5"/>
<dbReference type="InterPro" id="IPR058248">
    <property type="entry name" value="Lxx211020-like"/>
</dbReference>
<dbReference type="Gene3D" id="2.60.40.1890">
    <property type="entry name" value="PCu(A)C copper chaperone"/>
    <property type="match status" value="1"/>
</dbReference>
<reference evidence="1 2" key="1">
    <citation type="submission" date="2020-01" db="EMBL/GenBank/DDBJ databases">
        <title>Insect and environment-associated Actinomycetes.</title>
        <authorList>
            <person name="Currrie C."/>
            <person name="Chevrette M."/>
            <person name="Carlson C."/>
            <person name="Stubbendieck R."/>
            <person name="Wendt-Pienkowski E."/>
        </authorList>
    </citation>
    <scope>NUCLEOTIDE SEQUENCE [LARGE SCALE GENOMIC DNA]</scope>
    <source>
        <strain evidence="1 2">SID14172</strain>
    </source>
</reference>
<dbReference type="InterPro" id="IPR007410">
    <property type="entry name" value="LpqE-like"/>
</dbReference>
<dbReference type="Pfam" id="PF04314">
    <property type="entry name" value="PCuAC"/>
    <property type="match status" value="1"/>
</dbReference>
<comment type="caution">
    <text evidence="1">The sequence shown here is derived from an EMBL/GenBank/DDBJ whole genome shotgun (WGS) entry which is preliminary data.</text>
</comment>
<organism evidence="1 2">
    <name type="scientific">Streptomyces coelicoflavus</name>
    <dbReference type="NCBI Taxonomy" id="285562"/>
    <lineage>
        <taxon>Bacteria</taxon>
        <taxon>Bacillati</taxon>
        <taxon>Actinomycetota</taxon>
        <taxon>Actinomycetes</taxon>
        <taxon>Kitasatosporales</taxon>
        <taxon>Streptomycetaceae</taxon>
        <taxon>Streptomyces</taxon>
    </lineage>
</organism>
<keyword evidence="2" id="KW-1185">Reference proteome</keyword>
<accession>A0A6N9UFT5</accession>
<dbReference type="EMBL" id="JAAGMB010000005">
    <property type="protein sequence ID" value="NEB15070.1"/>
    <property type="molecule type" value="Genomic_DNA"/>
</dbReference>
<dbReference type="SUPFAM" id="SSF110087">
    <property type="entry name" value="DR1885-like metal-binding protein"/>
    <property type="match status" value="1"/>
</dbReference>
<protein>
    <submittedName>
        <fullName evidence="1">Copper chaperone PCu(A)C</fullName>
    </submittedName>
</protein>
<dbReference type="PANTHER" id="PTHR36302">
    <property type="entry name" value="BLR7088 PROTEIN"/>
    <property type="match status" value="1"/>
</dbReference>
<name>A0A6N9UFT5_9ACTN</name>
<dbReference type="RefSeq" id="WP_164138151.1">
    <property type="nucleotide sequence ID" value="NZ_JAAGMB010000005.1"/>
</dbReference>
<evidence type="ECO:0000313" key="2">
    <source>
        <dbReference type="Proteomes" id="UP000469545"/>
    </source>
</evidence>
<dbReference type="InterPro" id="IPR036182">
    <property type="entry name" value="PCuAC_sf"/>
</dbReference>
<dbReference type="Proteomes" id="UP000469545">
    <property type="component" value="Unassembled WGS sequence"/>
</dbReference>
<proteinExistence type="predicted"/>
<evidence type="ECO:0000313" key="1">
    <source>
        <dbReference type="EMBL" id="NEB15070.1"/>
    </source>
</evidence>
<sequence>MTVPMNTLLRRLSRRRLTDTALAALAPVVACGVALGGLTAWTGAGGAGRPTVRIDVAYGRVFLPFGETTETSAYFDVTNTGDTDDRLVAVTYSGREAGLSRHFMTPSGAASKESLDSVGVPAGDRLSMSPHGVDVTLTARPGWRTGDLVRFTLRFERRGKVDALAVVTPPGASPA</sequence>
<dbReference type="PANTHER" id="PTHR36302:SF1">
    <property type="entry name" value="COPPER CHAPERONE PCU(A)C"/>
    <property type="match status" value="1"/>
</dbReference>